<organism evidence="1 4">
    <name type="scientific">Staphylococcus equorum</name>
    <dbReference type="NCBI Taxonomy" id="246432"/>
    <lineage>
        <taxon>Bacteria</taxon>
        <taxon>Bacillati</taxon>
        <taxon>Bacillota</taxon>
        <taxon>Bacilli</taxon>
        <taxon>Bacillales</taxon>
        <taxon>Staphylococcaceae</taxon>
        <taxon>Staphylococcus</taxon>
    </lineage>
</organism>
<reference evidence="3" key="1">
    <citation type="submission" date="2015-11" db="EMBL/GenBank/DDBJ databases">
        <title>Genomic diversity of Staphylococcus saprophyticus strains from urinary tract infections, animal surfaces, and fermented foods.</title>
        <authorList>
            <person name="Wolfe B.E."/>
        </authorList>
    </citation>
    <scope>NUCLEOTIDE SEQUENCE [LARGE SCALE GENOMIC DNA]</scope>
    <source>
        <strain evidence="3">738_7</strain>
    </source>
</reference>
<dbReference type="SUPFAM" id="SSF140415">
    <property type="entry name" value="YppE-like"/>
    <property type="match status" value="1"/>
</dbReference>
<dbReference type="Pfam" id="PF08807">
    <property type="entry name" value="DUF1798"/>
    <property type="match status" value="1"/>
</dbReference>
<evidence type="ECO:0000313" key="4">
    <source>
        <dbReference type="Proteomes" id="UP001152422"/>
    </source>
</evidence>
<reference evidence="1" key="3">
    <citation type="submission" date="2022-05" db="EMBL/GenBank/DDBJ databases">
        <title>Comparative genomics of Staphylococcus equorum isolates.</title>
        <authorList>
            <person name="Luelf R.H."/>
        </authorList>
    </citation>
    <scope>NUCLEOTIDE SEQUENCE</scope>
    <source>
        <strain evidence="1">TMW 2.2497</strain>
    </source>
</reference>
<sequence>MQQLITQLLDDVQLMQDKYESVKASGEDYDFYSVVVPFTNNIDELLTSFIQYETQILRLQYMNKQKFDLLVSNIEELSVECHFKRSSRKLFTEKIKAVQYDLSYIQRSELYL</sequence>
<dbReference type="Proteomes" id="UP001152422">
    <property type="component" value="Unassembled WGS sequence"/>
</dbReference>
<dbReference type="Gene3D" id="1.20.120.440">
    <property type="entry name" value="YppE-like"/>
    <property type="match status" value="1"/>
</dbReference>
<dbReference type="EMBL" id="JAMBQA010000001">
    <property type="protein sequence ID" value="MDG0844979.1"/>
    <property type="molecule type" value="Genomic_DNA"/>
</dbReference>
<comment type="caution">
    <text evidence="1">The sequence shown here is derived from an EMBL/GenBank/DDBJ whole genome shotgun (WGS) entry which is preliminary data.</text>
</comment>
<dbReference type="RefSeq" id="WP_002507588.1">
    <property type="nucleotide sequence ID" value="NZ_CP013114.1"/>
</dbReference>
<gene>
    <name evidence="2" type="ORF">ASS94_13445</name>
    <name evidence="1" type="ORF">M4L89_01810</name>
</gene>
<proteinExistence type="predicted"/>
<dbReference type="GeneID" id="69845904"/>
<keyword evidence="4" id="KW-1185">Reference proteome</keyword>
<dbReference type="Proteomes" id="UP000095464">
    <property type="component" value="Unassembled WGS sequence"/>
</dbReference>
<dbReference type="InterPro" id="IPR023351">
    <property type="entry name" value="YppE-like_sf"/>
</dbReference>
<dbReference type="EMBL" id="LNPX01000061">
    <property type="protein sequence ID" value="OEK51089.1"/>
    <property type="molecule type" value="Genomic_DNA"/>
</dbReference>
<evidence type="ECO:0000313" key="3">
    <source>
        <dbReference type="Proteomes" id="UP000095464"/>
    </source>
</evidence>
<protein>
    <submittedName>
        <fullName evidence="1">YppE family protein</fullName>
    </submittedName>
</protein>
<dbReference type="KEGG" id="seqo:SE1039_12900"/>
<dbReference type="AlphaFoldDB" id="A0A1E5TFN5"/>
<dbReference type="InterPro" id="IPR014913">
    <property type="entry name" value="YppE-like"/>
</dbReference>
<accession>A0A1E5TFN5</accession>
<evidence type="ECO:0000313" key="1">
    <source>
        <dbReference type="EMBL" id="MDG0844979.1"/>
    </source>
</evidence>
<evidence type="ECO:0000313" key="2">
    <source>
        <dbReference type="EMBL" id="OEK51089.1"/>
    </source>
</evidence>
<reference evidence="2" key="2">
    <citation type="submission" date="2015-11" db="EMBL/GenBank/DDBJ databases">
        <authorList>
            <person name="Wolfe B.E."/>
        </authorList>
    </citation>
    <scope>NUCLEOTIDE SEQUENCE</scope>
    <source>
        <strain evidence="2">738_7</strain>
    </source>
</reference>
<name>A0A1E5TFN5_9STAP</name>